<name>A0A8H2W645_9AGAM</name>
<feature type="region of interest" description="Disordered" evidence="1">
    <location>
        <begin position="260"/>
        <end position="595"/>
    </location>
</feature>
<feature type="region of interest" description="Disordered" evidence="1">
    <location>
        <begin position="70"/>
        <end position="200"/>
    </location>
</feature>
<feature type="compositionally biased region" description="Low complexity" evidence="1">
    <location>
        <begin position="413"/>
        <end position="422"/>
    </location>
</feature>
<evidence type="ECO:0000313" key="3">
    <source>
        <dbReference type="Proteomes" id="UP000663843"/>
    </source>
</evidence>
<feature type="compositionally biased region" description="Acidic residues" evidence="1">
    <location>
        <begin position="346"/>
        <end position="355"/>
    </location>
</feature>
<sequence>MAHRRSTSDSTAPIFVAHSLEFAGQGEEEDKYNAAQRYDWDDVPPKLIEPRVPYEPTQPFDYVVPKKIKVLGSSENLVAGTRRSTRSRKDENTPVVSESEIARQLNKKRGRPRRSEASRKTDDGDNTEDESYMEPTTGTKRRSQHQPSKRPRVSRTEEPPGREETDEEQERDTAPLRSGGARSRVTPIKPQQANRWSNTEDRQLIDSLFEVIGSIPWRRVTAYMAEKGYACADRGEGAIRGRWKVLRPRLYIVPPPVVRGAAAKSQMKAKEKETTEHDAEAEHEEKETEAEHEDKEGGREEREHGREDKERTDREAERAGREAAEQAARDIEDELDAVEAGREVEGDTTVEEDDPPVLRKERPRGTGPPKRTRTRVPERQKERESEKQVNTNHGPPTPPRIPTPHTLRPPNPSTSTSTRSPIPVSPNPNRRTLPSLQSPERTSERSLPLPVPALNQRSPRIADTHSPRIPRPPTPPHTGTLLAPMLAGGSGSGSSRDRERWVDMSQGNLPGSHTSPGRPHPILPDPHPREYASHAPGVSHPHPHPHPHTLPSDPHPPRKSRKPEMHPFRTSVPGLWSQNQVQVGQGGYQPTVGQSGYQGQVAYQAPTSAQGTYQSPQGGFQTLTGTYQPQGYNHSPGQTYQSPPQASFQQSISPGRAYQTLPGQTYTQTSPGQVYHAPPRPVYQSPPNQTYHISPPNQAYHPHNSPSRQPFHASYQGPASQVFPPPPLYVPPPTTFPIESASPARGTFQDSPTFSGASPSRLPMLGERGGVVDGVREWDRME</sequence>
<evidence type="ECO:0000256" key="1">
    <source>
        <dbReference type="SAM" id="MobiDB-lite"/>
    </source>
</evidence>
<feature type="compositionally biased region" description="Basic and acidic residues" evidence="1">
    <location>
        <begin position="154"/>
        <end position="163"/>
    </location>
</feature>
<feature type="compositionally biased region" description="Polar residues" evidence="1">
    <location>
        <begin position="607"/>
        <end position="653"/>
    </location>
</feature>
<feature type="compositionally biased region" description="Basic residues" evidence="1">
    <location>
        <begin position="139"/>
        <end position="153"/>
    </location>
</feature>
<feature type="compositionally biased region" description="Pro residues" evidence="1">
    <location>
        <begin position="395"/>
        <end position="412"/>
    </location>
</feature>
<dbReference type="Proteomes" id="UP000663843">
    <property type="component" value="Unassembled WGS sequence"/>
</dbReference>
<dbReference type="EMBL" id="CAJMWT010000102">
    <property type="protein sequence ID" value="CAE6337962.1"/>
    <property type="molecule type" value="Genomic_DNA"/>
</dbReference>
<gene>
    <name evidence="2" type="ORF">RDB_LOCUS1023</name>
</gene>
<feature type="compositionally biased region" description="Polar residues" evidence="1">
    <location>
        <begin position="427"/>
        <end position="440"/>
    </location>
</feature>
<feature type="compositionally biased region" description="Basic and acidic residues" evidence="1">
    <location>
        <begin position="113"/>
        <end position="123"/>
    </location>
</feature>
<feature type="compositionally biased region" description="Polar residues" evidence="1">
    <location>
        <begin position="505"/>
        <end position="515"/>
    </location>
</feature>
<feature type="compositionally biased region" description="Pro residues" evidence="1">
    <location>
        <begin position="723"/>
        <end position="735"/>
    </location>
</feature>
<dbReference type="AlphaFoldDB" id="A0A8H2W645"/>
<accession>A0A8H2W645</accession>
<feature type="region of interest" description="Disordered" evidence="1">
    <location>
        <begin position="607"/>
        <end position="782"/>
    </location>
</feature>
<feature type="compositionally biased region" description="Polar residues" evidence="1">
    <location>
        <begin position="685"/>
        <end position="697"/>
    </location>
</feature>
<organism evidence="2 3">
    <name type="scientific">Rhizoctonia solani</name>
    <dbReference type="NCBI Taxonomy" id="456999"/>
    <lineage>
        <taxon>Eukaryota</taxon>
        <taxon>Fungi</taxon>
        <taxon>Dikarya</taxon>
        <taxon>Basidiomycota</taxon>
        <taxon>Agaricomycotina</taxon>
        <taxon>Agaricomycetes</taxon>
        <taxon>Cantharellales</taxon>
        <taxon>Ceratobasidiaceae</taxon>
        <taxon>Rhizoctonia</taxon>
    </lineage>
</organism>
<feature type="compositionally biased region" description="Basic and acidic residues" evidence="1">
    <location>
        <begin position="292"/>
        <end position="330"/>
    </location>
</feature>
<comment type="caution">
    <text evidence="2">The sequence shown here is derived from an EMBL/GenBank/DDBJ whole genome shotgun (WGS) entry which is preliminary data.</text>
</comment>
<feature type="compositionally biased region" description="Polar residues" evidence="1">
    <location>
        <begin position="661"/>
        <end position="672"/>
    </location>
</feature>
<proteinExistence type="predicted"/>
<evidence type="ECO:0000313" key="2">
    <source>
        <dbReference type="EMBL" id="CAE6337962.1"/>
    </source>
</evidence>
<protein>
    <submittedName>
        <fullName evidence="2">Uncharacterized protein</fullName>
    </submittedName>
</protein>
<feature type="compositionally biased region" description="Basic and acidic residues" evidence="1">
    <location>
        <begin position="268"/>
        <end position="286"/>
    </location>
</feature>
<feature type="compositionally biased region" description="Polar residues" evidence="1">
    <location>
        <begin position="748"/>
        <end position="758"/>
    </location>
</feature>
<feature type="compositionally biased region" description="Low complexity" evidence="1">
    <location>
        <begin position="578"/>
        <end position="594"/>
    </location>
</feature>
<feature type="compositionally biased region" description="Basic and acidic residues" evidence="1">
    <location>
        <begin position="375"/>
        <end position="387"/>
    </location>
</feature>
<reference evidence="2" key="1">
    <citation type="submission" date="2021-01" db="EMBL/GenBank/DDBJ databases">
        <authorList>
            <person name="Kaushik A."/>
        </authorList>
    </citation>
    <scope>NUCLEOTIDE SEQUENCE</scope>
    <source>
        <strain evidence="2">AG2-2IIIB</strain>
    </source>
</reference>